<protein>
    <submittedName>
        <fullName evidence="2">Uncharacterized protein</fullName>
    </submittedName>
</protein>
<proteinExistence type="predicted"/>
<keyword evidence="3" id="KW-1185">Reference proteome</keyword>
<evidence type="ECO:0000313" key="2">
    <source>
        <dbReference type="EMBL" id="KAK9802548.1"/>
    </source>
</evidence>
<sequence length="184" mass="19677">MPTPLLHQRRWVIIGRQQVLLTDSKANIEQAVGPAVDYIGRAGCYVLLEASELTNLAARASGQAVVVSPPSSPAAPLATLRESAEASSSPHQDFGGHERHEGLLSSTLKHGGQPSPLRDINTTAKEAQQPTGSGRALDAFQLTLPKVKTPRRDPGDPSATEMNLRCMSMPRQASLLNRGLKPHP</sequence>
<comment type="caution">
    <text evidence="2">The sequence shown here is derived from an EMBL/GenBank/DDBJ whole genome shotgun (WGS) entry which is preliminary data.</text>
</comment>
<dbReference type="AlphaFoldDB" id="A0AAW1NXP3"/>
<dbReference type="Proteomes" id="UP001465755">
    <property type="component" value="Unassembled WGS sequence"/>
</dbReference>
<evidence type="ECO:0000256" key="1">
    <source>
        <dbReference type="SAM" id="MobiDB-lite"/>
    </source>
</evidence>
<name>A0AAW1NXP3_9CHLO</name>
<evidence type="ECO:0000313" key="3">
    <source>
        <dbReference type="Proteomes" id="UP001465755"/>
    </source>
</evidence>
<feature type="region of interest" description="Disordered" evidence="1">
    <location>
        <begin position="67"/>
        <end position="99"/>
    </location>
</feature>
<reference evidence="2 3" key="1">
    <citation type="journal article" date="2024" name="Nat. Commun.">
        <title>Phylogenomics reveals the evolutionary origins of lichenization in chlorophyte algae.</title>
        <authorList>
            <person name="Puginier C."/>
            <person name="Libourel C."/>
            <person name="Otte J."/>
            <person name="Skaloud P."/>
            <person name="Haon M."/>
            <person name="Grisel S."/>
            <person name="Petersen M."/>
            <person name="Berrin J.G."/>
            <person name="Delaux P.M."/>
            <person name="Dal Grande F."/>
            <person name="Keller J."/>
        </authorList>
    </citation>
    <scope>NUCLEOTIDE SEQUENCE [LARGE SCALE GENOMIC DNA]</scope>
    <source>
        <strain evidence="2 3">SAG 2036</strain>
    </source>
</reference>
<accession>A0AAW1NXP3</accession>
<dbReference type="EMBL" id="JALJOQ010000071">
    <property type="protein sequence ID" value="KAK9802548.1"/>
    <property type="molecule type" value="Genomic_DNA"/>
</dbReference>
<gene>
    <name evidence="2" type="ORF">WJX73_000122</name>
</gene>
<organism evidence="2 3">
    <name type="scientific">Symbiochloris irregularis</name>
    <dbReference type="NCBI Taxonomy" id="706552"/>
    <lineage>
        <taxon>Eukaryota</taxon>
        <taxon>Viridiplantae</taxon>
        <taxon>Chlorophyta</taxon>
        <taxon>core chlorophytes</taxon>
        <taxon>Trebouxiophyceae</taxon>
        <taxon>Trebouxiales</taxon>
        <taxon>Trebouxiaceae</taxon>
        <taxon>Symbiochloris</taxon>
    </lineage>
</organism>